<dbReference type="GO" id="GO:0006654">
    <property type="term" value="P:phosphatidic acid biosynthetic process"/>
    <property type="evidence" value="ECO:0007669"/>
    <property type="project" value="TreeGrafter"/>
</dbReference>
<dbReference type="InterPro" id="IPR002123">
    <property type="entry name" value="Plipid/glycerol_acylTrfase"/>
</dbReference>
<sequence>MTMAIKPRVKDRGRYTSDLSAITRQAANILLLKPLVWRVTKVTIHGLANLDGVDGAYVITANHSSHLDTPLIFGSLPKRLSRYLSTGAAADYFFTAWWKALTPVLFFNAFPVDRGGKGRSKKGAAGRSHRGLAGSLLTDGVPLLIFAEGTRSRTGAMGPFKPGAAALAISRGVPVIPVALVGAFAAMPSDIEGLLPKGRPQVHVVYGHPMSPAPGEIAHEFSERVRRQIMELHDQTARAYGMPTQAEYARTLALDKAAKKAEEAEATKAAAAKLMEAASPDAPDEPAPTGPAAADPSDSGHTDSGASPRTAGEDGPEHPDSPERRAG</sequence>
<keyword evidence="8" id="KW-1185">Reference proteome</keyword>
<feature type="region of interest" description="Disordered" evidence="3">
    <location>
        <begin position="270"/>
        <end position="327"/>
    </location>
</feature>
<dbReference type="CDD" id="cd07989">
    <property type="entry name" value="LPLAT_AGPAT-like"/>
    <property type="match status" value="1"/>
</dbReference>
<protein>
    <submittedName>
        <fullName evidence="5">Acyl-phosphate glycerol 3-phosphate acyltransferase</fullName>
    </submittedName>
</protein>
<evidence type="ECO:0000256" key="1">
    <source>
        <dbReference type="ARBA" id="ARBA00022679"/>
    </source>
</evidence>
<reference evidence="6 8" key="1">
    <citation type="journal article" date="2016" name="Plant Dis.">
        <title>Improved production of propionic acid using genome shuffling.</title>
        <authorList>
            <person name="Luna-Flores C.H."/>
            <person name="Palfreyman R.W."/>
            <person name="Kromer J.O."/>
            <person name="Nielsen L.K."/>
            <person name="Marcellin E."/>
        </authorList>
    </citation>
    <scope>NUCLEOTIDE SEQUENCE [LARGE SCALE GENOMIC DNA]</scope>
    <source>
        <strain evidence="6 8">F3E8</strain>
    </source>
</reference>
<evidence type="ECO:0000313" key="6">
    <source>
        <dbReference type="EMBL" id="AOZ47059.1"/>
    </source>
</evidence>
<dbReference type="AlphaFoldDB" id="A0AAC8YF71"/>
<dbReference type="EMBL" id="CP014352">
    <property type="protein sequence ID" value="AMS05588.1"/>
    <property type="molecule type" value="Genomic_DNA"/>
</dbReference>
<feature type="compositionally biased region" description="Low complexity" evidence="3">
    <location>
        <begin position="270"/>
        <end position="281"/>
    </location>
</feature>
<dbReference type="Pfam" id="PF01553">
    <property type="entry name" value="Acyltransferase"/>
    <property type="match status" value="1"/>
</dbReference>
<feature type="domain" description="Phospholipid/glycerol acyltransferase" evidence="4">
    <location>
        <begin position="57"/>
        <end position="183"/>
    </location>
</feature>
<evidence type="ECO:0000313" key="5">
    <source>
        <dbReference type="EMBL" id="AMS05588.1"/>
    </source>
</evidence>
<evidence type="ECO:0000259" key="4">
    <source>
        <dbReference type="SMART" id="SM00563"/>
    </source>
</evidence>
<organism evidence="5 7">
    <name type="scientific">Acidipropionibacterium acidipropionici</name>
    <dbReference type="NCBI Taxonomy" id="1748"/>
    <lineage>
        <taxon>Bacteria</taxon>
        <taxon>Bacillati</taxon>
        <taxon>Actinomycetota</taxon>
        <taxon>Actinomycetes</taxon>
        <taxon>Propionibacteriales</taxon>
        <taxon>Propionibacteriaceae</taxon>
        <taxon>Acidipropionibacterium</taxon>
    </lineage>
</organism>
<gene>
    <name evidence="6" type="ORF">A8L58_10595</name>
    <name evidence="5" type="ORF">AXH35_09155</name>
</gene>
<dbReference type="EMBL" id="CP015970">
    <property type="protein sequence ID" value="AOZ47059.1"/>
    <property type="molecule type" value="Genomic_DNA"/>
</dbReference>
<dbReference type="Proteomes" id="UP000075221">
    <property type="component" value="Chromosome"/>
</dbReference>
<name>A0AAC8YF71_9ACTN</name>
<evidence type="ECO:0000256" key="3">
    <source>
        <dbReference type="SAM" id="MobiDB-lite"/>
    </source>
</evidence>
<keyword evidence="1" id="KW-0808">Transferase</keyword>
<evidence type="ECO:0000313" key="7">
    <source>
        <dbReference type="Proteomes" id="UP000075221"/>
    </source>
</evidence>
<dbReference type="GO" id="GO:0003841">
    <property type="term" value="F:1-acylglycerol-3-phosphate O-acyltransferase activity"/>
    <property type="evidence" value="ECO:0007669"/>
    <property type="project" value="TreeGrafter"/>
</dbReference>
<dbReference type="PANTHER" id="PTHR10434:SF11">
    <property type="entry name" value="1-ACYL-SN-GLYCEROL-3-PHOSPHATE ACYLTRANSFERASE"/>
    <property type="match status" value="1"/>
</dbReference>
<feature type="compositionally biased region" description="Basic and acidic residues" evidence="3">
    <location>
        <begin position="311"/>
        <end position="327"/>
    </location>
</feature>
<evidence type="ECO:0000256" key="2">
    <source>
        <dbReference type="ARBA" id="ARBA00023315"/>
    </source>
</evidence>
<evidence type="ECO:0000313" key="8">
    <source>
        <dbReference type="Proteomes" id="UP000178666"/>
    </source>
</evidence>
<dbReference type="SUPFAM" id="SSF69593">
    <property type="entry name" value="Glycerol-3-phosphate (1)-acyltransferase"/>
    <property type="match status" value="1"/>
</dbReference>
<reference evidence="5 7" key="2">
    <citation type="submission" date="2016-02" db="EMBL/GenBank/DDBJ databases">
        <title>Complete Genome Sequence of Propionibacterium acidipropionici ATCC 55737.</title>
        <authorList>
            <person name="Luna Flores C.H."/>
            <person name="Nielsen L.K."/>
            <person name="Marcellin E."/>
        </authorList>
    </citation>
    <scope>NUCLEOTIDE SEQUENCE [LARGE SCALE GENOMIC DNA]</scope>
    <source>
        <strain evidence="5 7">ATCC 55737</strain>
    </source>
</reference>
<keyword evidence="2 5" id="KW-0012">Acyltransferase</keyword>
<dbReference type="PANTHER" id="PTHR10434">
    <property type="entry name" value="1-ACYL-SN-GLYCEROL-3-PHOSPHATE ACYLTRANSFERASE"/>
    <property type="match status" value="1"/>
</dbReference>
<accession>A0AAC8YF71</accession>
<proteinExistence type="predicted"/>
<dbReference type="SMART" id="SM00563">
    <property type="entry name" value="PlsC"/>
    <property type="match status" value="1"/>
</dbReference>
<dbReference type="Proteomes" id="UP000178666">
    <property type="component" value="Chromosome"/>
</dbReference>